<dbReference type="RefSeq" id="XP_038829484.1">
    <property type="nucleotide sequence ID" value="XM_038973556.1"/>
</dbReference>
<dbReference type="PANTHER" id="PTHR11412:SF160">
    <property type="entry name" value="ALPHA-2-MACROGLOBULIN-LIKE PROTEIN 1"/>
    <property type="match status" value="1"/>
</dbReference>
<dbReference type="InterPro" id="IPR009048">
    <property type="entry name" value="A-macroglobulin_rcpt-bd"/>
</dbReference>
<evidence type="ECO:0000313" key="3">
    <source>
        <dbReference type="RefSeq" id="XP_038829484.1"/>
    </source>
</evidence>
<reference evidence="3" key="1">
    <citation type="submission" date="2025-08" db="UniProtKB">
        <authorList>
            <consortium name="RefSeq"/>
        </authorList>
    </citation>
    <scope>IDENTIFICATION</scope>
    <source>
        <tissue evidence="3">White muscle</tissue>
    </source>
</reference>
<name>A0A8U0TVU7_SALNM</name>
<dbReference type="AlphaFoldDB" id="A0A8U0TVU7"/>
<evidence type="ECO:0000259" key="1">
    <source>
        <dbReference type="SMART" id="SM01361"/>
    </source>
</evidence>
<organism evidence="2 3">
    <name type="scientific">Salvelinus namaycush</name>
    <name type="common">Lake trout</name>
    <name type="synonym">Salmo namaycush</name>
    <dbReference type="NCBI Taxonomy" id="8040"/>
    <lineage>
        <taxon>Eukaryota</taxon>
        <taxon>Metazoa</taxon>
        <taxon>Chordata</taxon>
        <taxon>Craniata</taxon>
        <taxon>Vertebrata</taxon>
        <taxon>Euteleostomi</taxon>
        <taxon>Actinopterygii</taxon>
        <taxon>Neopterygii</taxon>
        <taxon>Teleostei</taxon>
        <taxon>Protacanthopterygii</taxon>
        <taxon>Salmoniformes</taxon>
        <taxon>Salmonidae</taxon>
        <taxon>Salmoninae</taxon>
        <taxon>Salvelinus</taxon>
    </lineage>
</organism>
<dbReference type="Pfam" id="PF07677">
    <property type="entry name" value="A2M_recep"/>
    <property type="match status" value="1"/>
</dbReference>
<dbReference type="GO" id="GO:0005576">
    <property type="term" value="C:extracellular region"/>
    <property type="evidence" value="ECO:0007669"/>
    <property type="project" value="InterPro"/>
</dbReference>
<sequence length="101" mass="11359">MVIINVKLLSGFVLDKSSLGPLKNDPTVKRVDLEEGHVIIYLDGLKQKETKTYSLAIEEDVPVRNLKPAVVKVYDYYQTSDEAVSEYSSPCAESKYITTFL</sequence>
<dbReference type="PANTHER" id="PTHR11412">
    <property type="entry name" value="MACROGLOBULIN / COMPLEMENT"/>
    <property type="match status" value="1"/>
</dbReference>
<dbReference type="GeneID" id="120028338"/>
<proteinExistence type="predicted"/>
<evidence type="ECO:0000313" key="2">
    <source>
        <dbReference type="Proteomes" id="UP000808372"/>
    </source>
</evidence>
<dbReference type="InterPro" id="IPR050473">
    <property type="entry name" value="A2M/Complement_sys"/>
</dbReference>
<dbReference type="Proteomes" id="UP000808372">
    <property type="component" value="Chromosome 34"/>
</dbReference>
<dbReference type="SUPFAM" id="SSF49410">
    <property type="entry name" value="Alpha-macroglobulin receptor domain"/>
    <property type="match status" value="1"/>
</dbReference>
<gene>
    <name evidence="3" type="primary">LOC120028338</name>
</gene>
<protein>
    <submittedName>
        <fullName evidence="3">Pregnancy zone protein-like isoform X1</fullName>
    </submittedName>
</protein>
<dbReference type="Gene3D" id="2.60.40.690">
    <property type="entry name" value="Alpha-macroglobulin, receptor-binding domain"/>
    <property type="match status" value="1"/>
</dbReference>
<dbReference type="InterPro" id="IPR036595">
    <property type="entry name" value="A-macroglobulin_rcpt-bd_sf"/>
</dbReference>
<feature type="domain" description="Alpha-macroglobulin receptor-binding" evidence="1">
    <location>
        <begin position="1"/>
        <end position="87"/>
    </location>
</feature>
<dbReference type="KEGG" id="snh:120028338"/>
<dbReference type="SMART" id="SM01361">
    <property type="entry name" value="A2M_recep"/>
    <property type="match status" value="1"/>
</dbReference>
<keyword evidence="2" id="KW-1185">Reference proteome</keyword>
<accession>A0A8U0TVU7</accession>